<keyword evidence="3 6" id="KW-0863">Zinc-finger</keyword>
<reference evidence="9 10" key="1">
    <citation type="journal article" date="2016" name="Proc. Natl. Acad. Sci. U.S.A.">
        <title>Comparative genomics of biotechnologically important yeasts.</title>
        <authorList>
            <person name="Riley R."/>
            <person name="Haridas S."/>
            <person name="Wolfe K.H."/>
            <person name="Lopes M.R."/>
            <person name="Hittinger C.T."/>
            <person name="Goeker M."/>
            <person name="Salamov A.A."/>
            <person name="Wisecaver J.H."/>
            <person name="Long T.M."/>
            <person name="Calvey C.H."/>
            <person name="Aerts A.L."/>
            <person name="Barry K.W."/>
            <person name="Choi C."/>
            <person name="Clum A."/>
            <person name="Coughlan A.Y."/>
            <person name="Deshpande S."/>
            <person name="Douglass A.P."/>
            <person name="Hanson S.J."/>
            <person name="Klenk H.-P."/>
            <person name="LaButti K.M."/>
            <person name="Lapidus A."/>
            <person name="Lindquist E.A."/>
            <person name="Lipzen A.M."/>
            <person name="Meier-Kolthoff J.P."/>
            <person name="Ohm R.A."/>
            <person name="Otillar R.P."/>
            <person name="Pangilinan J.L."/>
            <person name="Peng Y."/>
            <person name="Rokas A."/>
            <person name="Rosa C.A."/>
            <person name="Scheuner C."/>
            <person name="Sibirny A.A."/>
            <person name="Slot J.C."/>
            <person name="Stielow J.B."/>
            <person name="Sun H."/>
            <person name="Kurtzman C.P."/>
            <person name="Blackwell M."/>
            <person name="Grigoriev I.V."/>
            <person name="Jeffries T.W."/>
        </authorList>
    </citation>
    <scope>NUCLEOTIDE SEQUENCE [LARGE SCALE GENOMIC DNA]</scope>
    <source>
        <strain evidence="9 10">NRRL Y-11557</strain>
    </source>
</reference>
<dbReference type="Proteomes" id="UP000094385">
    <property type="component" value="Unassembled WGS sequence"/>
</dbReference>
<protein>
    <recommendedName>
        <fullName evidence="8">C3H1-type domain-containing protein</fullName>
    </recommendedName>
</protein>
<keyword evidence="5" id="KW-0539">Nucleus</keyword>
<keyword evidence="2 6" id="KW-0479">Metal-binding</keyword>
<dbReference type="PANTHER" id="PTHR46527">
    <property type="entry name" value="NUCLEOPORIN-LIKE PROTEIN 2"/>
    <property type="match status" value="1"/>
</dbReference>
<keyword evidence="4 6" id="KW-0862">Zinc</keyword>
<gene>
    <name evidence="9" type="ORF">LIPSTDRAFT_70757</name>
</gene>
<evidence type="ECO:0000256" key="1">
    <source>
        <dbReference type="ARBA" id="ARBA00004123"/>
    </source>
</evidence>
<feature type="compositionally biased region" description="Low complexity" evidence="7">
    <location>
        <begin position="610"/>
        <end position="629"/>
    </location>
</feature>
<dbReference type="InterPro" id="IPR051767">
    <property type="entry name" value="Nucleoporin_NUP42"/>
</dbReference>
<evidence type="ECO:0000256" key="3">
    <source>
        <dbReference type="ARBA" id="ARBA00022771"/>
    </source>
</evidence>
<name>A0A1E3Q819_LIPST</name>
<evidence type="ECO:0000256" key="7">
    <source>
        <dbReference type="SAM" id="MobiDB-lite"/>
    </source>
</evidence>
<dbReference type="OrthoDB" id="20729at2759"/>
<evidence type="ECO:0000256" key="6">
    <source>
        <dbReference type="PROSITE-ProRule" id="PRU00723"/>
    </source>
</evidence>
<accession>A0A1E3Q819</accession>
<feature type="compositionally biased region" description="Polar residues" evidence="7">
    <location>
        <begin position="412"/>
        <end position="431"/>
    </location>
</feature>
<evidence type="ECO:0000256" key="4">
    <source>
        <dbReference type="ARBA" id="ARBA00022833"/>
    </source>
</evidence>
<dbReference type="EMBL" id="KV454293">
    <property type="protein sequence ID" value="ODQ73728.1"/>
    <property type="molecule type" value="Genomic_DNA"/>
</dbReference>
<feature type="domain" description="C3H1-type" evidence="8">
    <location>
        <begin position="22"/>
        <end position="49"/>
    </location>
</feature>
<dbReference type="Pfam" id="PF00642">
    <property type="entry name" value="zf-CCCH"/>
    <property type="match status" value="1"/>
</dbReference>
<evidence type="ECO:0000256" key="2">
    <source>
        <dbReference type="ARBA" id="ARBA00022723"/>
    </source>
</evidence>
<keyword evidence="10" id="KW-1185">Reference proteome</keyword>
<feature type="compositionally biased region" description="Low complexity" evidence="7">
    <location>
        <begin position="283"/>
        <end position="302"/>
    </location>
</feature>
<evidence type="ECO:0000313" key="10">
    <source>
        <dbReference type="Proteomes" id="UP000094385"/>
    </source>
</evidence>
<dbReference type="GO" id="GO:0008270">
    <property type="term" value="F:zinc ion binding"/>
    <property type="evidence" value="ECO:0007669"/>
    <property type="project" value="UniProtKB-KW"/>
</dbReference>
<organism evidence="9 10">
    <name type="scientific">Lipomyces starkeyi NRRL Y-11557</name>
    <dbReference type="NCBI Taxonomy" id="675824"/>
    <lineage>
        <taxon>Eukaryota</taxon>
        <taxon>Fungi</taxon>
        <taxon>Dikarya</taxon>
        <taxon>Ascomycota</taxon>
        <taxon>Saccharomycotina</taxon>
        <taxon>Lipomycetes</taxon>
        <taxon>Lipomycetales</taxon>
        <taxon>Lipomycetaceae</taxon>
        <taxon>Lipomyces</taxon>
    </lineage>
</organism>
<dbReference type="SMART" id="SM00356">
    <property type="entry name" value="ZnF_C3H1"/>
    <property type="match status" value="1"/>
</dbReference>
<comment type="subcellular location">
    <subcellularLocation>
        <location evidence="1">Nucleus</location>
    </subcellularLocation>
</comment>
<feature type="compositionally biased region" description="Polar residues" evidence="7">
    <location>
        <begin position="9"/>
        <end position="21"/>
    </location>
</feature>
<feature type="region of interest" description="Disordered" evidence="7">
    <location>
        <begin position="1"/>
        <end position="26"/>
    </location>
</feature>
<dbReference type="InterPro" id="IPR036855">
    <property type="entry name" value="Znf_CCCH_sf"/>
</dbReference>
<dbReference type="STRING" id="675824.A0A1E3Q819"/>
<feature type="region of interest" description="Disordered" evidence="7">
    <location>
        <begin position="610"/>
        <end position="638"/>
    </location>
</feature>
<feature type="compositionally biased region" description="Low complexity" evidence="7">
    <location>
        <begin position="335"/>
        <end position="347"/>
    </location>
</feature>
<dbReference type="AlphaFoldDB" id="A0A1E3Q819"/>
<dbReference type="PROSITE" id="PS50103">
    <property type="entry name" value="ZF_C3H1"/>
    <property type="match status" value="1"/>
</dbReference>
<dbReference type="Gene3D" id="4.10.1000.10">
    <property type="entry name" value="Zinc finger, CCCH-type"/>
    <property type="match status" value="1"/>
</dbReference>
<feature type="zinc finger region" description="C3H1-type" evidence="6">
    <location>
        <begin position="22"/>
        <end position="49"/>
    </location>
</feature>
<evidence type="ECO:0000256" key="5">
    <source>
        <dbReference type="ARBA" id="ARBA00023242"/>
    </source>
</evidence>
<dbReference type="InterPro" id="IPR000571">
    <property type="entry name" value="Znf_CCCH"/>
</dbReference>
<sequence length="769" mass="82605">MTKKKSKQKNLNDLSNSGSESSGKKTPCYFYKQGNCTRGDSCPFLHEGANTAQSQAKQSKYSNALNVVDNSDFSLSDFDRQEFQEIVSRPPVYFYSSFAVTKGGHRGIINGRDISPEELRYFAYESKEMGEYETYEAIADIARQDMLNLLKFISNNMDKAERYIEIARQRSDSEIKNFLPPEEVHNDNATGLLAIRFLQGDTSVFNELKKRIQEKKTGDGFGTQSINTATFGQSVAQTASSFGNAQQAWQSRPSQATEFGARLGGTARVSSDFGSSPVPPPTTNNVPTGFGSSLLGSSFQQQPASAQTSALGARPESKENTLAFTVPPPPTTNPGSSIFGSSSFGSSLQPQPTSQPAAFGAPLSGASEFRRLASNNTSNANTNASSSLSPFTSLGPSAQQSSSGPSFEGRLGNSTSQPTISTFGSFDSTKSVPPPPLANNSASVFGSSFFGSRPAPAFGSSTFGSAPASAAAIKPVFGQTGLSAFANNASPFGSVASSQQQASQFTARPEDKTTADQSKPFAAFSMGNGSAFSAFAKFGGSTASPFGAFAEQQKSGQTPFTAISQLDENNSRPFASFTIQQNNDRAAQSPIEAASHQRNDDTVSMFAQQFQQQTHLPKQQPQSLSPQQQDDSEMDGRQMGRTDAISVQTKAQTAGLTQGKLVTGYYTTRAMERFPISSQGTENNYFPGLPPRPRSKMEQMYAYFLQHSRQALKPDMTNPNTGYVAFLQSAGDTYLPDISDLTMEEKAAFEAKTYELGNVPEIAPPLQYM</sequence>
<feature type="compositionally biased region" description="Low complexity" evidence="7">
    <location>
        <begin position="376"/>
        <end position="406"/>
    </location>
</feature>
<feature type="region of interest" description="Disordered" evidence="7">
    <location>
        <begin position="376"/>
        <end position="434"/>
    </location>
</feature>
<feature type="region of interest" description="Disordered" evidence="7">
    <location>
        <begin position="266"/>
        <end position="361"/>
    </location>
</feature>
<dbReference type="SUPFAM" id="SSF90229">
    <property type="entry name" value="CCCH zinc finger"/>
    <property type="match status" value="1"/>
</dbReference>
<evidence type="ECO:0000259" key="8">
    <source>
        <dbReference type="PROSITE" id="PS50103"/>
    </source>
</evidence>
<dbReference type="PANTHER" id="PTHR46527:SF1">
    <property type="entry name" value="NUCLEOPORIN NUP42"/>
    <property type="match status" value="1"/>
</dbReference>
<proteinExistence type="predicted"/>
<dbReference type="GO" id="GO:0005634">
    <property type="term" value="C:nucleus"/>
    <property type="evidence" value="ECO:0007669"/>
    <property type="project" value="UniProtKB-SubCell"/>
</dbReference>
<evidence type="ECO:0000313" key="9">
    <source>
        <dbReference type="EMBL" id="ODQ73728.1"/>
    </source>
</evidence>